<gene>
    <name evidence="2" type="ORF">NBR_LOCUS7373</name>
</gene>
<name>A0A0N4XWS4_NIPBR</name>
<dbReference type="Proteomes" id="UP000271162">
    <property type="component" value="Unassembled WGS sequence"/>
</dbReference>
<evidence type="ECO:0000256" key="1">
    <source>
        <dbReference type="SAM" id="MobiDB-lite"/>
    </source>
</evidence>
<organism evidence="4">
    <name type="scientific">Nippostrongylus brasiliensis</name>
    <name type="common">Rat hookworm</name>
    <dbReference type="NCBI Taxonomy" id="27835"/>
    <lineage>
        <taxon>Eukaryota</taxon>
        <taxon>Metazoa</taxon>
        <taxon>Ecdysozoa</taxon>
        <taxon>Nematoda</taxon>
        <taxon>Chromadorea</taxon>
        <taxon>Rhabditida</taxon>
        <taxon>Rhabditina</taxon>
        <taxon>Rhabditomorpha</taxon>
        <taxon>Strongyloidea</taxon>
        <taxon>Heligmosomidae</taxon>
        <taxon>Nippostrongylus</taxon>
    </lineage>
</organism>
<evidence type="ECO:0000313" key="3">
    <source>
        <dbReference type="Proteomes" id="UP000271162"/>
    </source>
</evidence>
<reference evidence="2 3" key="2">
    <citation type="submission" date="2018-11" db="EMBL/GenBank/DDBJ databases">
        <authorList>
            <consortium name="Pathogen Informatics"/>
        </authorList>
    </citation>
    <scope>NUCLEOTIDE SEQUENCE [LARGE SCALE GENOMIC DNA]</scope>
</reference>
<accession>A0A0N4XWS4</accession>
<dbReference type="AlphaFoldDB" id="A0A0N4XWS4"/>
<protein>
    <submittedName>
        <fullName evidence="2 4">Uncharacterized protein</fullName>
    </submittedName>
</protein>
<proteinExistence type="predicted"/>
<evidence type="ECO:0000313" key="2">
    <source>
        <dbReference type="EMBL" id="VDL70962.1"/>
    </source>
</evidence>
<keyword evidence="3" id="KW-1185">Reference proteome</keyword>
<dbReference type="WBParaSite" id="NBR_0000737201-mRNA-1">
    <property type="protein sequence ID" value="NBR_0000737201-mRNA-1"/>
    <property type="gene ID" value="NBR_0000737201"/>
</dbReference>
<reference evidence="4" key="1">
    <citation type="submission" date="2017-02" db="UniProtKB">
        <authorList>
            <consortium name="WormBaseParasite"/>
        </authorList>
    </citation>
    <scope>IDENTIFICATION</scope>
</reference>
<feature type="region of interest" description="Disordered" evidence="1">
    <location>
        <begin position="1"/>
        <end position="23"/>
    </location>
</feature>
<evidence type="ECO:0000313" key="4">
    <source>
        <dbReference type="WBParaSite" id="NBR_0000737201-mRNA-1"/>
    </source>
</evidence>
<sequence length="90" mass="9986">MEMNEKFDENLGQPEANGRRKAGAACVQPTVFRPFVVVRQKRYDASHLAIGHRVSTGSSYIRLTHMTFCISSRKTASAEPISSLSSQMPD</sequence>
<dbReference type="EMBL" id="UYSL01019884">
    <property type="protein sequence ID" value="VDL70962.1"/>
    <property type="molecule type" value="Genomic_DNA"/>
</dbReference>